<evidence type="ECO:0008006" key="5">
    <source>
        <dbReference type="Google" id="ProtNLM"/>
    </source>
</evidence>
<evidence type="ECO:0000313" key="4">
    <source>
        <dbReference type="Proteomes" id="UP000540266"/>
    </source>
</evidence>
<sequence>MIFRRPLWIIAVCVLLGAHAVACSPSPKRPTDADIAFLASDAHVIVGGVPLIIPFVALTGFAEKPSFSVSEEKDHQAAKERLERFGKAAGSRAPAPSFDNLEIRVRAYGWNDFDTSFKRICTHLTRQWSQSVCNDPASPLLRVMPRDSFYLVDDRRLDAFQNHWTVGGERVSDQLEQMRLRYREPSVVCDAEPSSTGTRFCTAAVAISGHLAAVWTVWSGPAENSLQAERQGAAIAEFVLNALGPSENFPALSAAAFELTKPTVPTGPLNR</sequence>
<evidence type="ECO:0000313" key="2">
    <source>
        <dbReference type="EMBL" id="QPK07598.1"/>
    </source>
</evidence>
<dbReference type="Proteomes" id="UP000078551">
    <property type="component" value="Chromosome"/>
</dbReference>
<proteinExistence type="predicted"/>
<protein>
    <recommendedName>
        <fullName evidence="5">Lipoprotein</fullName>
    </recommendedName>
</protein>
<dbReference type="EMBL" id="CP064931">
    <property type="protein sequence ID" value="QPK07598.1"/>
    <property type="molecule type" value="Genomic_DNA"/>
</dbReference>
<dbReference type="Proteomes" id="UP000540266">
    <property type="component" value="Chromosome"/>
</dbReference>
<dbReference type="GeneID" id="45956516"/>
<organism evidence="2 4">
    <name type="scientific">Rhizobium phaseoli</name>
    <dbReference type="NCBI Taxonomy" id="396"/>
    <lineage>
        <taxon>Bacteria</taxon>
        <taxon>Pseudomonadati</taxon>
        <taxon>Pseudomonadota</taxon>
        <taxon>Alphaproteobacteria</taxon>
        <taxon>Hyphomicrobiales</taxon>
        <taxon>Rhizobiaceae</taxon>
        <taxon>Rhizobium/Agrobacterium group</taxon>
        <taxon>Rhizobium</taxon>
    </lineage>
</organism>
<name>A0A192T549_9HYPH</name>
<reference evidence="2 4" key="2">
    <citation type="submission" date="2020-11" db="EMBL/GenBank/DDBJ databases">
        <title>Indigenous Rhizobia Nodulating Common beans in Western Kenya.</title>
        <authorList>
            <person name="Wekesa C.S."/>
            <person name="Oelmueller R."/>
            <person name="Furch A.C."/>
        </authorList>
    </citation>
    <scope>NUCLEOTIDE SEQUENCE [LARGE SCALE GENOMIC DNA]</scope>
    <source>
        <strain evidence="4">BS3</strain>
        <strain evidence="2">S3</strain>
    </source>
</reference>
<dbReference type="RefSeq" id="WP_064824963.1">
    <property type="nucleotide sequence ID" value="NZ_CP013532.1"/>
</dbReference>
<evidence type="ECO:0000313" key="1">
    <source>
        <dbReference type="EMBL" id="ANL83915.1"/>
    </source>
</evidence>
<accession>A0A192T549</accession>
<gene>
    <name evidence="1" type="ORF">AMC81_CH01104</name>
    <name evidence="2" type="ORF">HER27_014040</name>
</gene>
<keyword evidence="3" id="KW-1185">Reference proteome</keyword>
<reference evidence="1 3" key="1">
    <citation type="submission" date="2015-11" db="EMBL/GenBank/DDBJ databases">
        <title>The limits of bacterial species coexistence and the symbiotic plasmid transference in sympatric Rhizobium populations.</title>
        <authorList>
            <person name="Perez-Carrascal O.M."/>
            <person name="VanInsberghe D."/>
            <person name="Juarez S."/>
            <person name="Polz M.F."/>
            <person name="Vinuesa P."/>
            <person name="Gonzalez V."/>
        </authorList>
    </citation>
    <scope>NUCLEOTIDE SEQUENCE [LARGE SCALE GENOMIC DNA]</scope>
    <source>
        <strain evidence="1 3">N771</strain>
    </source>
</reference>
<evidence type="ECO:0000313" key="3">
    <source>
        <dbReference type="Proteomes" id="UP000078551"/>
    </source>
</evidence>
<dbReference type="EMBL" id="CP013568">
    <property type="protein sequence ID" value="ANL83915.1"/>
    <property type="molecule type" value="Genomic_DNA"/>
</dbReference>
<dbReference type="AlphaFoldDB" id="A0A192T549"/>